<dbReference type="InterPro" id="IPR036394">
    <property type="entry name" value="Ribosomal_uL22_sf"/>
</dbReference>
<dbReference type="GO" id="GO:0003735">
    <property type="term" value="F:structural constituent of ribosome"/>
    <property type="evidence" value="ECO:0007669"/>
    <property type="project" value="InterPro"/>
</dbReference>
<dbReference type="KEGG" id="cgz:M787_002410"/>
<dbReference type="Gene3D" id="3.90.470.10">
    <property type="entry name" value="Ribosomal protein L22/L17"/>
    <property type="match status" value="1"/>
</dbReference>
<accession>A0A173DZ16</accession>
<sequence>MFKATARYIRVQPRKARLAAGLMRNLSVIEARQQLDFSSLKAGRCLKKVLDSAVANAELNENVKREELSVIEVRVDAGPTYKRAKSKSRGGRSPILKRTSHLTVIVGEKKR</sequence>
<dbReference type="GeneID" id="81478156"/>
<evidence type="ECO:0000256" key="10">
    <source>
        <dbReference type="RuleBase" id="RU004008"/>
    </source>
</evidence>
<dbReference type="Pfam" id="PF00237">
    <property type="entry name" value="Ribosomal_L22"/>
    <property type="match status" value="1"/>
</dbReference>
<dbReference type="eggNOG" id="COG0091">
    <property type="taxonomic scope" value="Bacteria"/>
</dbReference>
<evidence type="ECO:0000256" key="7">
    <source>
        <dbReference type="HAMAP-Rule" id="MF_01331"/>
    </source>
</evidence>
<comment type="similarity">
    <text evidence="1 7 8">Belongs to the universal ribosomal protein uL22 family.</text>
</comment>
<dbReference type="RefSeq" id="WP_021828869.1">
    <property type="nucleotide sequence ID" value="NZ_CP015840.1"/>
</dbReference>
<evidence type="ECO:0000256" key="1">
    <source>
        <dbReference type="ARBA" id="ARBA00009451"/>
    </source>
</evidence>
<dbReference type="HAMAP" id="MF_01331_B">
    <property type="entry name" value="Ribosomal_uL22_B"/>
    <property type="match status" value="1"/>
</dbReference>
<protein>
    <recommendedName>
        <fullName evidence="6 7">Large ribosomal subunit protein uL22</fullName>
    </recommendedName>
</protein>
<evidence type="ECO:0000256" key="6">
    <source>
        <dbReference type="ARBA" id="ARBA00035207"/>
    </source>
</evidence>
<evidence type="ECO:0000256" key="4">
    <source>
        <dbReference type="ARBA" id="ARBA00022980"/>
    </source>
</evidence>
<dbReference type="AlphaFoldDB" id="A0A173DZ16"/>
<keyword evidence="3 7" id="KW-0694">RNA-binding</keyword>
<evidence type="ECO:0000256" key="3">
    <source>
        <dbReference type="ARBA" id="ARBA00022884"/>
    </source>
</evidence>
<comment type="subunit">
    <text evidence="7 9">Part of the 50S ribosomal subunit.</text>
</comment>
<name>A0A173DZ16_9CHLA</name>
<evidence type="ECO:0000256" key="5">
    <source>
        <dbReference type="ARBA" id="ARBA00023274"/>
    </source>
</evidence>
<evidence type="ECO:0000313" key="11">
    <source>
        <dbReference type="EMBL" id="ANG66169.1"/>
    </source>
</evidence>
<dbReference type="Proteomes" id="UP000019147">
    <property type="component" value="Chromosome"/>
</dbReference>
<dbReference type="GO" id="GO:0019843">
    <property type="term" value="F:rRNA binding"/>
    <property type="evidence" value="ECO:0007669"/>
    <property type="project" value="UniProtKB-UniRule"/>
</dbReference>
<gene>
    <name evidence="7" type="primary">rplV</name>
    <name evidence="11" type="ORF">M787_002410</name>
</gene>
<proteinExistence type="inferred from homology"/>
<keyword evidence="2 7" id="KW-0699">rRNA-binding</keyword>
<evidence type="ECO:0000256" key="8">
    <source>
        <dbReference type="RuleBase" id="RU004005"/>
    </source>
</evidence>
<dbReference type="EMBL" id="CP015840">
    <property type="protein sequence ID" value="ANG66169.1"/>
    <property type="molecule type" value="Genomic_DNA"/>
</dbReference>
<organism evidence="11 12">
    <name type="scientific">Chlamydia gallinacea 08-1274/3</name>
    <dbReference type="NCBI Taxonomy" id="1143323"/>
    <lineage>
        <taxon>Bacteria</taxon>
        <taxon>Pseudomonadati</taxon>
        <taxon>Chlamydiota</taxon>
        <taxon>Chlamydiia</taxon>
        <taxon>Chlamydiales</taxon>
        <taxon>Chlamydiaceae</taxon>
        <taxon>Chlamydia/Chlamydophila group</taxon>
        <taxon>Chlamydia</taxon>
    </lineage>
</organism>
<dbReference type="STRING" id="1143323.M787_002410"/>
<comment type="function">
    <text evidence="7">The globular domain of the protein is located near the polypeptide exit tunnel on the outside of the subunit, while an extended beta-hairpin is found that lines the wall of the exit tunnel in the center of the 70S ribosome.</text>
</comment>
<keyword evidence="4 7" id="KW-0689">Ribosomal protein</keyword>
<evidence type="ECO:0000256" key="2">
    <source>
        <dbReference type="ARBA" id="ARBA00022730"/>
    </source>
</evidence>
<dbReference type="SUPFAM" id="SSF54843">
    <property type="entry name" value="Ribosomal protein L22"/>
    <property type="match status" value="1"/>
</dbReference>
<evidence type="ECO:0000256" key="9">
    <source>
        <dbReference type="RuleBase" id="RU004006"/>
    </source>
</evidence>
<dbReference type="InterPro" id="IPR001063">
    <property type="entry name" value="Ribosomal_uL22"/>
</dbReference>
<reference evidence="11 12" key="1">
    <citation type="journal article" date="2014" name="Syst. Appl. Microbiol.">
        <title>Evidence for the existence of two new members of the family Chlamydiaceae and proposal of Chlamydia avium sp. nov. and Chlamydia gallinacea sp. nov.</title>
        <authorList>
            <person name="Sachse K."/>
            <person name="Laroucau K."/>
            <person name="Riege K."/>
            <person name="Wehner S."/>
            <person name="Dilcher M."/>
            <person name="Creasy H.H."/>
            <person name="Weidmann M."/>
            <person name="Myers G."/>
            <person name="Vorimore F."/>
            <person name="Vicari N."/>
            <person name="Magnino S."/>
            <person name="Liebler-Tenorio E."/>
            <person name="Ruettger A."/>
            <person name="Bavoil P.M."/>
            <person name="Hufert F.T."/>
            <person name="Rossello-Mora R."/>
            <person name="Marz M."/>
        </authorList>
    </citation>
    <scope>NUCLEOTIDE SEQUENCE [LARGE SCALE GENOMIC DNA]</scope>
    <source>
        <strain evidence="11 12">08-1274/3</strain>
    </source>
</reference>
<keyword evidence="5 7" id="KW-0687">Ribonucleoprotein</keyword>
<dbReference type="GO" id="GO:0022625">
    <property type="term" value="C:cytosolic large ribosomal subunit"/>
    <property type="evidence" value="ECO:0007669"/>
    <property type="project" value="TreeGrafter"/>
</dbReference>
<dbReference type="OrthoDB" id="9805969at2"/>
<dbReference type="InterPro" id="IPR047867">
    <property type="entry name" value="Ribosomal_uL22_bac/org-type"/>
</dbReference>
<dbReference type="PANTHER" id="PTHR13501">
    <property type="entry name" value="CHLOROPLAST 50S RIBOSOMAL PROTEIN L22-RELATED"/>
    <property type="match status" value="1"/>
</dbReference>
<dbReference type="GO" id="GO:0006412">
    <property type="term" value="P:translation"/>
    <property type="evidence" value="ECO:0007669"/>
    <property type="project" value="UniProtKB-UniRule"/>
</dbReference>
<dbReference type="NCBIfam" id="TIGR01044">
    <property type="entry name" value="rplV_bact"/>
    <property type="match status" value="1"/>
</dbReference>
<dbReference type="PANTHER" id="PTHR13501:SF8">
    <property type="entry name" value="LARGE RIBOSOMAL SUBUNIT PROTEIN UL22M"/>
    <property type="match status" value="1"/>
</dbReference>
<evidence type="ECO:0000313" key="12">
    <source>
        <dbReference type="Proteomes" id="UP000019147"/>
    </source>
</evidence>
<dbReference type="InterPro" id="IPR005727">
    <property type="entry name" value="Ribosomal_uL22_bac/chlpt-type"/>
</dbReference>
<comment type="function">
    <text evidence="7 10">This protein binds specifically to 23S rRNA; its binding is stimulated by other ribosomal proteins, e.g., L4, L17, and L20. It is important during the early stages of 50S assembly. It makes multiple contacts with different domains of the 23S rRNA in the assembled 50S subunit and ribosome.</text>
</comment>